<reference evidence="1" key="1">
    <citation type="journal article" date="2023" name="G3 (Bethesda)">
        <title>A reference genome for the long-term kleptoplast-retaining sea slug Elysia crispata morphotype clarki.</title>
        <authorList>
            <person name="Eastman K.E."/>
            <person name="Pendleton A.L."/>
            <person name="Shaikh M.A."/>
            <person name="Suttiyut T."/>
            <person name="Ogas R."/>
            <person name="Tomko P."/>
            <person name="Gavelis G."/>
            <person name="Widhalm J.R."/>
            <person name="Wisecaver J.H."/>
        </authorList>
    </citation>
    <scope>NUCLEOTIDE SEQUENCE</scope>
    <source>
        <strain evidence="1">ECLA1</strain>
    </source>
</reference>
<comment type="caution">
    <text evidence="1">The sequence shown here is derived from an EMBL/GenBank/DDBJ whole genome shotgun (WGS) entry which is preliminary data.</text>
</comment>
<dbReference type="Proteomes" id="UP001283361">
    <property type="component" value="Unassembled WGS sequence"/>
</dbReference>
<organism evidence="1 2">
    <name type="scientific">Elysia crispata</name>
    <name type="common">lettuce slug</name>
    <dbReference type="NCBI Taxonomy" id="231223"/>
    <lineage>
        <taxon>Eukaryota</taxon>
        <taxon>Metazoa</taxon>
        <taxon>Spiralia</taxon>
        <taxon>Lophotrochozoa</taxon>
        <taxon>Mollusca</taxon>
        <taxon>Gastropoda</taxon>
        <taxon>Heterobranchia</taxon>
        <taxon>Euthyneura</taxon>
        <taxon>Panpulmonata</taxon>
        <taxon>Sacoglossa</taxon>
        <taxon>Placobranchoidea</taxon>
        <taxon>Plakobranchidae</taxon>
        <taxon>Elysia</taxon>
    </lineage>
</organism>
<proteinExistence type="predicted"/>
<sequence length="139" mass="15681">MEINELEFSKLKFVCHLFYIYCAEFHQEIAGSVLMKYMKFLICDTQRPRIHSAPNLARNIMKRGPVWRDQFIRPVPPAGRDSSPCYQMARAKLDDGSAEQGSGRFLLQSGDQCLVGDLYRPGRVLTVQGGASASTERGH</sequence>
<protein>
    <submittedName>
        <fullName evidence="1">Uncharacterized protein</fullName>
    </submittedName>
</protein>
<gene>
    <name evidence="1" type="ORF">RRG08_043436</name>
</gene>
<keyword evidence="2" id="KW-1185">Reference proteome</keyword>
<name>A0AAE0YKS1_9GAST</name>
<evidence type="ECO:0000313" key="2">
    <source>
        <dbReference type="Proteomes" id="UP001283361"/>
    </source>
</evidence>
<dbReference type="AlphaFoldDB" id="A0AAE0YKS1"/>
<evidence type="ECO:0000313" key="1">
    <source>
        <dbReference type="EMBL" id="KAK3749531.1"/>
    </source>
</evidence>
<dbReference type="EMBL" id="JAWDGP010005937">
    <property type="protein sequence ID" value="KAK3749531.1"/>
    <property type="molecule type" value="Genomic_DNA"/>
</dbReference>
<accession>A0AAE0YKS1</accession>